<dbReference type="EMBL" id="BLVP01000005">
    <property type="protein sequence ID" value="GFM36390.1"/>
    <property type="molecule type" value="Genomic_DNA"/>
</dbReference>
<dbReference type="PANTHER" id="PTHR13887">
    <property type="entry name" value="GLUTATHIONE S-TRANSFERASE KAPPA"/>
    <property type="match status" value="1"/>
</dbReference>
<dbReference type="InterPro" id="IPR036249">
    <property type="entry name" value="Thioredoxin-like_sf"/>
</dbReference>
<dbReference type="Gene3D" id="3.40.30.10">
    <property type="entry name" value="Glutaredoxin"/>
    <property type="match status" value="1"/>
</dbReference>
<keyword evidence="2" id="KW-0560">Oxidoreductase</keyword>
<dbReference type="AlphaFoldDB" id="A0A7J0BRT9"/>
<feature type="signal peptide" evidence="5">
    <location>
        <begin position="1"/>
        <end position="30"/>
    </location>
</feature>
<evidence type="ECO:0000256" key="3">
    <source>
        <dbReference type="ARBA" id="ARBA00023157"/>
    </source>
</evidence>
<keyword evidence="1 5" id="KW-0732">Signal</keyword>
<accession>A0A7J0BRT9</accession>
<protein>
    <submittedName>
        <fullName evidence="7">DSBA oxidoreductase</fullName>
    </submittedName>
</protein>
<keyword evidence="4" id="KW-0676">Redox-active center</keyword>
<dbReference type="PANTHER" id="PTHR13887:SF14">
    <property type="entry name" value="DISULFIDE BOND FORMATION PROTEIN D"/>
    <property type="match status" value="1"/>
</dbReference>
<keyword evidence="3" id="KW-1015">Disulfide bond</keyword>
<evidence type="ECO:0000313" key="8">
    <source>
        <dbReference type="Proteomes" id="UP000503820"/>
    </source>
</evidence>
<organism evidence="7 8">
    <name type="scientific">Desulfovibrio psychrotolerans</name>
    <dbReference type="NCBI Taxonomy" id="415242"/>
    <lineage>
        <taxon>Bacteria</taxon>
        <taxon>Pseudomonadati</taxon>
        <taxon>Thermodesulfobacteriota</taxon>
        <taxon>Desulfovibrionia</taxon>
        <taxon>Desulfovibrionales</taxon>
        <taxon>Desulfovibrionaceae</taxon>
        <taxon>Desulfovibrio</taxon>
    </lineage>
</organism>
<feature type="domain" description="Thioredoxin" evidence="6">
    <location>
        <begin position="65"/>
        <end position="262"/>
    </location>
</feature>
<dbReference type="InterPro" id="IPR013766">
    <property type="entry name" value="Thioredoxin_domain"/>
</dbReference>
<gene>
    <name evidence="7" type="ORF">DSM19430T_10740</name>
</gene>
<dbReference type="InterPro" id="IPR001853">
    <property type="entry name" value="DSBA-like_thioredoxin_dom"/>
</dbReference>
<comment type="caution">
    <text evidence="7">The sequence shown here is derived from an EMBL/GenBank/DDBJ whole genome shotgun (WGS) entry which is preliminary data.</text>
</comment>
<evidence type="ECO:0000313" key="7">
    <source>
        <dbReference type="EMBL" id="GFM36390.1"/>
    </source>
</evidence>
<evidence type="ECO:0000256" key="5">
    <source>
        <dbReference type="SAM" id="SignalP"/>
    </source>
</evidence>
<proteinExistence type="predicted"/>
<reference evidence="7 8" key="1">
    <citation type="submission" date="2020-05" db="EMBL/GenBank/DDBJ databases">
        <title>Draft genome sequence of Desulfovibrio psychrotolerans JS1T.</title>
        <authorList>
            <person name="Ueno A."/>
            <person name="Tamazawa S."/>
            <person name="Tamamura S."/>
            <person name="Murakami T."/>
            <person name="Kiyama T."/>
            <person name="Inomata H."/>
            <person name="Amano Y."/>
            <person name="Miyakawa K."/>
            <person name="Tamaki H."/>
            <person name="Naganuma T."/>
            <person name="Kaneko K."/>
        </authorList>
    </citation>
    <scope>NUCLEOTIDE SEQUENCE [LARGE SCALE GENOMIC DNA]</scope>
    <source>
        <strain evidence="7 8">JS1</strain>
    </source>
</reference>
<name>A0A7J0BRT9_9BACT</name>
<evidence type="ECO:0000259" key="6">
    <source>
        <dbReference type="PROSITE" id="PS51352"/>
    </source>
</evidence>
<dbReference type="RefSeq" id="WP_174409064.1">
    <property type="nucleotide sequence ID" value="NZ_BLVP01000005.1"/>
</dbReference>
<dbReference type="GO" id="GO:0016491">
    <property type="term" value="F:oxidoreductase activity"/>
    <property type="evidence" value="ECO:0007669"/>
    <property type="project" value="UniProtKB-KW"/>
</dbReference>
<feature type="chain" id="PRO_5029840410" evidence="5">
    <location>
        <begin position="31"/>
        <end position="268"/>
    </location>
</feature>
<sequence>MSTKILAAALLAAALALPLPVPGLTVQAVAADAALKAQVESVLREHPEVMMDVLREHSEELFLIMREGSQKAQRRTVATQWQADLDVPKNVNLKNRITRGGAEAPVTIVAYSDFTCPYCEQAAFTVNSMLKHYGSTLRFVFKNYPLASHEHARTASEYFVAASMQNAEKAWQFYDAVFAGRAALTAQGEEFLRFTAEAVGLDVARLTADAKGSAVKAIIDEDIREAQELGFSGTPYFLVNNIVVRGALPFDLFSEAVEMALDHENKKQ</sequence>
<dbReference type="PROSITE" id="PS51352">
    <property type="entry name" value="THIOREDOXIN_2"/>
    <property type="match status" value="1"/>
</dbReference>
<evidence type="ECO:0000256" key="1">
    <source>
        <dbReference type="ARBA" id="ARBA00022729"/>
    </source>
</evidence>
<evidence type="ECO:0000256" key="2">
    <source>
        <dbReference type="ARBA" id="ARBA00023002"/>
    </source>
</evidence>
<keyword evidence="8" id="KW-1185">Reference proteome</keyword>
<dbReference type="SUPFAM" id="SSF52833">
    <property type="entry name" value="Thioredoxin-like"/>
    <property type="match status" value="1"/>
</dbReference>
<evidence type="ECO:0000256" key="4">
    <source>
        <dbReference type="ARBA" id="ARBA00023284"/>
    </source>
</evidence>
<dbReference type="Pfam" id="PF01323">
    <property type="entry name" value="DSBA"/>
    <property type="match status" value="1"/>
</dbReference>
<dbReference type="Proteomes" id="UP000503820">
    <property type="component" value="Unassembled WGS sequence"/>
</dbReference>